<name>A0ABW6UU31_9ACTN</name>
<protein>
    <recommendedName>
        <fullName evidence="3">Toxin-antitoxin system HicB family antitoxin</fullName>
    </recommendedName>
</protein>
<sequence>MEQKQINVRVDADTHATIEARAKAAGMTVQAYAKQVLEDEGNDLRHRFLGAAGHFAQEWGPHFAERFGHPAPAKTDTRGQAA</sequence>
<dbReference type="InterPro" id="IPR053842">
    <property type="entry name" value="NikA-like"/>
</dbReference>
<evidence type="ECO:0000313" key="1">
    <source>
        <dbReference type="EMBL" id="MFF4526975.1"/>
    </source>
</evidence>
<proteinExistence type="predicted"/>
<accession>A0ABW6UU31</accession>
<dbReference type="EMBL" id="JBIAWJ010000031">
    <property type="protein sequence ID" value="MFF4526975.1"/>
    <property type="molecule type" value="Genomic_DNA"/>
</dbReference>
<dbReference type="Pfam" id="PF21983">
    <property type="entry name" value="NikA-like"/>
    <property type="match status" value="1"/>
</dbReference>
<dbReference type="InterPro" id="IPR010985">
    <property type="entry name" value="Ribbon_hlx_hlx"/>
</dbReference>
<dbReference type="Proteomes" id="UP001602058">
    <property type="component" value="Unassembled WGS sequence"/>
</dbReference>
<dbReference type="RefSeq" id="WP_387892451.1">
    <property type="nucleotide sequence ID" value="NZ_JBIAWJ010000031.1"/>
</dbReference>
<gene>
    <name evidence="1" type="ORF">ACFY1D_37020</name>
</gene>
<comment type="caution">
    <text evidence="1">The sequence shown here is derived from an EMBL/GenBank/DDBJ whole genome shotgun (WGS) entry which is preliminary data.</text>
</comment>
<keyword evidence="2" id="KW-1185">Reference proteome</keyword>
<dbReference type="SUPFAM" id="SSF47598">
    <property type="entry name" value="Ribbon-helix-helix"/>
    <property type="match status" value="1"/>
</dbReference>
<organism evidence="1 2">
    <name type="scientific">Streptomyces bluensis</name>
    <dbReference type="NCBI Taxonomy" id="33897"/>
    <lineage>
        <taxon>Bacteria</taxon>
        <taxon>Bacillati</taxon>
        <taxon>Actinomycetota</taxon>
        <taxon>Actinomycetes</taxon>
        <taxon>Kitasatosporales</taxon>
        <taxon>Streptomycetaceae</taxon>
        <taxon>Streptomyces</taxon>
    </lineage>
</organism>
<evidence type="ECO:0008006" key="3">
    <source>
        <dbReference type="Google" id="ProtNLM"/>
    </source>
</evidence>
<evidence type="ECO:0000313" key="2">
    <source>
        <dbReference type="Proteomes" id="UP001602058"/>
    </source>
</evidence>
<reference evidence="1 2" key="1">
    <citation type="submission" date="2024-10" db="EMBL/GenBank/DDBJ databases">
        <title>The Natural Products Discovery Center: Release of the First 8490 Sequenced Strains for Exploring Actinobacteria Biosynthetic Diversity.</title>
        <authorList>
            <person name="Kalkreuter E."/>
            <person name="Kautsar S.A."/>
            <person name="Yang D."/>
            <person name="Bader C.D."/>
            <person name="Teijaro C.N."/>
            <person name="Fluegel L."/>
            <person name="Davis C.M."/>
            <person name="Simpson J.R."/>
            <person name="Lauterbach L."/>
            <person name="Steele A.D."/>
            <person name="Gui C."/>
            <person name="Meng S."/>
            <person name="Li G."/>
            <person name="Viehrig K."/>
            <person name="Ye F."/>
            <person name="Su P."/>
            <person name="Kiefer A.F."/>
            <person name="Nichols A."/>
            <person name="Cepeda A.J."/>
            <person name="Yan W."/>
            <person name="Fan B."/>
            <person name="Jiang Y."/>
            <person name="Adhikari A."/>
            <person name="Zheng C.-J."/>
            <person name="Schuster L."/>
            <person name="Cowan T.M."/>
            <person name="Smanski M.J."/>
            <person name="Chevrette M.G."/>
            <person name="De Carvalho L.P.S."/>
            <person name="Shen B."/>
        </authorList>
    </citation>
    <scope>NUCLEOTIDE SEQUENCE [LARGE SCALE GENOMIC DNA]</scope>
    <source>
        <strain evidence="1 2">NPDC001390</strain>
    </source>
</reference>